<sequence>MLPIDTLTLNVQHDDCNVERPRAAGRLVFCNYPALAHENDAFPQAIRKDAILVPVYKYEHSSYGVRAAQADAFNEDGPARINALQMIAEGLGRRPSFSVEDPQAVLDAARPHNPFYCPWDSGLAGFFVFGRADLRKYGSMDALLEIANEELSFIEADLNGEWYCIELVDEEGDVVQASSGYRSADEAMEAGPELLQFYLDISRSPVTQAA</sequence>
<protein>
    <submittedName>
        <fullName evidence="1">Uncharacterized protein</fullName>
    </submittedName>
</protein>
<dbReference type="Proteomes" id="UP000199356">
    <property type="component" value="Unassembled WGS sequence"/>
</dbReference>
<keyword evidence="2" id="KW-1185">Reference proteome</keyword>
<evidence type="ECO:0000313" key="1">
    <source>
        <dbReference type="EMBL" id="SFQ16996.1"/>
    </source>
</evidence>
<dbReference type="RefSeq" id="WP_093425652.1">
    <property type="nucleotide sequence ID" value="NZ_FOXA01000043.1"/>
</dbReference>
<dbReference type="EMBL" id="FOXA01000043">
    <property type="protein sequence ID" value="SFQ16996.1"/>
    <property type="molecule type" value="Genomic_DNA"/>
</dbReference>
<dbReference type="AlphaFoldDB" id="A0A1I5WCD7"/>
<organism evidence="1 2">
    <name type="scientific">Tranquillimonas alkanivorans</name>
    <dbReference type="NCBI Taxonomy" id="441119"/>
    <lineage>
        <taxon>Bacteria</taxon>
        <taxon>Pseudomonadati</taxon>
        <taxon>Pseudomonadota</taxon>
        <taxon>Alphaproteobacteria</taxon>
        <taxon>Rhodobacterales</taxon>
        <taxon>Roseobacteraceae</taxon>
        <taxon>Tranquillimonas</taxon>
    </lineage>
</organism>
<dbReference type="STRING" id="441119.SAMN04488047_1432"/>
<reference evidence="1 2" key="1">
    <citation type="submission" date="2016-10" db="EMBL/GenBank/DDBJ databases">
        <authorList>
            <person name="de Groot N.N."/>
        </authorList>
    </citation>
    <scope>NUCLEOTIDE SEQUENCE [LARGE SCALE GENOMIC DNA]</scope>
    <source>
        <strain evidence="1 2">DSM 19547</strain>
    </source>
</reference>
<proteinExistence type="predicted"/>
<accession>A0A1I5WCD7</accession>
<name>A0A1I5WCD7_9RHOB</name>
<gene>
    <name evidence="1" type="ORF">SAMN04488047_1432</name>
</gene>
<evidence type="ECO:0000313" key="2">
    <source>
        <dbReference type="Proteomes" id="UP000199356"/>
    </source>
</evidence>